<feature type="signal peptide" evidence="1">
    <location>
        <begin position="1"/>
        <end position="32"/>
    </location>
</feature>
<dbReference type="EMBL" id="BAAALY010000001">
    <property type="protein sequence ID" value="GAA1529400.1"/>
    <property type="molecule type" value="Genomic_DNA"/>
</dbReference>
<dbReference type="RefSeq" id="WP_346034999.1">
    <property type="nucleotide sequence ID" value="NZ_BAAALY010000001.1"/>
</dbReference>
<feature type="chain" id="PRO_5046372483" evidence="1">
    <location>
        <begin position="33"/>
        <end position="158"/>
    </location>
</feature>
<evidence type="ECO:0000256" key="1">
    <source>
        <dbReference type="SAM" id="SignalP"/>
    </source>
</evidence>
<keyword evidence="3" id="KW-1185">Reference proteome</keyword>
<accession>A0ABN2AWY0</accession>
<dbReference type="Proteomes" id="UP001501791">
    <property type="component" value="Unassembled WGS sequence"/>
</dbReference>
<reference evidence="2 3" key="1">
    <citation type="journal article" date="2019" name="Int. J. Syst. Evol. Microbiol.">
        <title>The Global Catalogue of Microorganisms (GCM) 10K type strain sequencing project: providing services to taxonomists for standard genome sequencing and annotation.</title>
        <authorList>
            <consortium name="The Broad Institute Genomics Platform"/>
            <consortium name="The Broad Institute Genome Sequencing Center for Infectious Disease"/>
            <person name="Wu L."/>
            <person name="Ma J."/>
        </authorList>
    </citation>
    <scope>NUCLEOTIDE SEQUENCE [LARGE SCALE GENOMIC DNA]</scope>
    <source>
        <strain evidence="2 3">JCM 13319</strain>
    </source>
</reference>
<evidence type="ECO:0000313" key="2">
    <source>
        <dbReference type="EMBL" id="GAA1529400.1"/>
    </source>
</evidence>
<comment type="caution">
    <text evidence="2">The sequence shown here is derived from an EMBL/GenBank/DDBJ whole genome shotgun (WGS) entry which is preliminary data.</text>
</comment>
<keyword evidence="1" id="KW-0732">Signal</keyword>
<organism evidence="2 3">
    <name type="scientific">Brevibacterium picturae</name>
    <dbReference type="NCBI Taxonomy" id="260553"/>
    <lineage>
        <taxon>Bacteria</taxon>
        <taxon>Bacillati</taxon>
        <taxon>Actinomycetota</taxon>
        <taxon>Actinomycetes</taxon>
        <taxon>Micrococcales</taxon>
        <taxon>Brevibacteriaceae</taxon>
        <taxon>Brevibacterium</taxon>
    </lineage>
</organism>
<evidence type="ECO:0000313" key="3">
    <source>
        <dbReference type="Proteomes" id="UP001501791"/>
    </source>
</evidence>
<protein>
    <submittedName>
        <fullName evidence="2">Uncharacterized protein</fullName>
    </submittedName>
</protein>
<sequence>MNTTIRNRAAALSLAAVAGLAGVALTGGTALAASDSPADSGSSAEVSAAVAAHSDGDPRNASGYADALVTAWGAGSDTEVSEYATPGVVEALTEHGDEHATQWGRIAADGAADSSSVVYKNKVTGELLTFDVDNEAATHGDHPAVHHVHFKDRTQPSH</sequence>
<name>A0ABN2AWY0_9MICO</name>
<gene>
    <name evidence="2" type="ORF">GCM10009691_01760</name>
</gene>
<proteinExistence type="predicted"/>